<feature type="binding site" evidence="8">
    <location>
        <begin position="67"/>
        <end position="74"/>
    </location>
    <ligand>
        <name>ATP</name>
        <dbReference type="ChEBI" id="CHEBI:30616"/>
    </ligand>
</feature>
<keyword evidence="2 8" id="KW-0554">One-carbon metabolism</keyword>
<dbReference type="Gene3D" id="3.30.1510.10">
    <property type="entry name" value="Domain 2, N(10)-formyltetrahydrofolate synthetase"/>
    <property type="match status" value="1"/>
</dbReference>
<proteinExistence type="inferred from homology"/>
<dbReference type="CDD" id="cd00477">
    <property type="entry name" value="FTHFS"/>
    <property type="match status" value="1"/>
</dbReference>
<dbReference type="InterPro" id="IPR027417">
    <property type="entry name" value="P-loop_NTPase"/>
</dbReference>
<evidence type="ECO:0000256" key="1">
    <source>
        <dbReference type="ARBA" id="ARBA00004777"/>
    </source>
</evidence>
<evidence type="ECO:0000256" key="5">
    <source>
        <dbReference type="ARBA" id="ARBA00022840"/>
    </source>
</evidence>
<dbReference type="InterPro" id="IPR000559">
    <property type="entry name" value="Formate_THF_ligase"/>
</dbReference>
<dbReference type="RefSeq" id="WP_092642391.1">
    <property type="nucleotide sequence ID" value="NZ_FNPX01000002.1"/>
</dbReference>
<evidence type="ECO:0000256" key="3">
    <source>
        <dbReference type="ARBA" id="ARBA00022598"/>
    </source>
</evidence>
<dbReference type="STRING" id="1244108.SAMN05444004_102120"/>
<evidence type="ECO:0000256" key="2">
    <source>
        <dbReference type="ARBA" id="ARBA00022563"/>
    </source>
</evidence>
<protein>
    <recommendedName>
        <fullName evidence="8">Formate--tetrahydrofolate ligase</fullName>
        <ecNumber evidence="8">6.3.4.3</ecNumber>
    </recommendedName>
    <alternativeName>
        <fullName evidence="8">Formyltetrahydrofolate synthetase</fullName>
        <shortName evidence="8">FHS</shortName>
        <shortName evidence="8">FTHFS</shortName>
    </alternativeName>
</protein>
<keyword evidence="3 8" id="KW-0436">Ligase</keyword>
<dbReference type="Proteomes" id="UP000198914">
    <property type="component" value="Unassembled WGS sequence"/>
</dbReference>
<comment type="catalytic activity">
    <reaction evidence="6 8">
        <text>(6S)-5,6,7,8-tetrahydrofolate + formate + ATP = (6R)-10-formyltetrahydrofolate + ADP + phosphate</text>
        <dbReference type="Rhea" id="RHEA:20221"/>
        <dbReference type="ChEBI" id="CHEBI:15740"/>
        <dbReference type="ChEBI" id="CHEBI:30616"/>
        <dbReference type="ChEBI" id="CHEBI:43474"/>
        <dbReference type="ChEBI" id="CHEBI:57453"/>
        <dbReference type="ChEBI" id="CHEBI:195366"/>
        <dbReference type="ChEBI" id="CHEBI:456216"/>
        <dbReference type="EC" id="6.3.4.3"/>
    </reaction>
</comment>
<dbReference type="GO" id="GO:0005524">
    <property type="term" value="F:ATP binding"/>
    <property type="evidence" value="ECO:0007669"/>
    <property type="project" value="UniProtKB-UniRule"/>
</dbReference>
<dbReference type="EMBL" id="FNPX01000002">
    <property type="protein sequence ID" value="SDY60638.1"/>
    <property type="molecule type" value="Genomic_DNA"/>
</dbReference>
<dbReference type="AlphaFoldDB" id="A0A1H3L9N1"/>
<gene>
    <name evidence="8" type="primary">fhs</name>
    <name evidence="9" type="ORF">SAMN05444004_102120</name>
</gene>
<dbReference type="NCBIfam" id="NF010030">
    <property type="entry name" value="PRK13505.1"/>
    <property type="match status" value="1"/>
</dbReference>
<dbReference type="GO" id="GO:0004329">
    <property type="term" value="F:formate-tetrahydrofolate ligase activity"/>
    <property type="evidence" value="ECO:0007669"/>
    <property type="project" value="UniProtKB-UniRule"/>
</dbReference>
<evidence type="ECO:0000256" key="6">
    <source>
        <dbReference type="ARBA" id="ARBA00049033"/>
    </source>
</evidence>
<dbReference type="Gene3D" id="3.40.50.300">
    <property type="entry name" value="P-loop containing nucleotide triphosphate hydrolases"/>
    <property type="match status" value="1"/>
</dbReference>
<name>A0A1H3L9N1_9RHOB</name>
<dbReference type="InterPro" id="IPR020628">
    <property type="entry name" value="Formate_THF_ligase_CS"/>
</dbReference>
<dbReference type="Pfam" id="PF01268">
    <property type="entry name" value="FTHFS"/>
    <property type="match status" value="1"/>
</dbReference>
<dbReference type="EC" id="6.3.4.3" evidence="8"/>
<evidence type="ECO:0000313" key="10">
    <source>
        <dbReference type="Proteomes" id="UP000198914"/>
    </source>
</evidence>
<dbReference type="PROSITE" id="PS00722">
    <property type="entry name" value="FTHFS_2"/>
    <property type="match status" value="1"/>
</dbReference>
<evidence type="ECO:0000313" key="9">
    <source>
        <dbReference type="EMBL" id="SDY60638.1"/>
    </source>
</evidence>
<dbReference type="SUPFAM" id="SSF52540">
    <property type="entry name" value="P-loop containing nucleoside triphosphate hydrolases"/>
    <property type="match status" value="1"/>
</dbReference>
<dbReference type="FunFam" id="3.30.1510.10:FF:000001">
    <property type="entry name" value="Formate--tetrahydrofolate ligase"/>
    <property type="match status" value="1"/>
</dbReference>
<comment type="similarity">
    <text evidence="7 8">Belongs to the formate--tetrahydrofolate ligase family.</text>
</comment>
<dbReference type="UniPathway" id="UPA00193"/>
<evidence type="ECO:0000256" key="8">
    <source>
        <dbReference type="HAMAP-Rule" id="MF_01543"/>
    </source>
</evidence>
<keyword evidence="4 8" id="KW-0547">Nucleotide-binding</keyword>
<dbReference type="Gene3D" id="3.10.410.10">
    <property type="entry name" value="Formyltetrahydrofolate synthetase, domain 3"/>
    <property type="match status" value="1"/>
</dbReference>
<accession>A0A1H3L9N1</accession>
<dbReference type="GO" id="GO:0035999">
    <property type="term" value="P:tetrahydrofolate interconversion"/>
    <property type="evidence" value="ECO:0007669"/>
    <property type="project" value="UniProtKB-UniRule"/>
</dbReference>
<evidence type="ECO:0000256" key="4">
    <source>
        <dbReference type="ARBA" id="ARBA00022741"/>
    </source>
</evidence>
<keyword evidence="10" id="KW-1185">Reference proteome</keyword>
<dbReference type="OrthoDB" id="9761733at2"/>
<dbReference type="HAMAP" id="MF_01543">
    <property type="entry name" value="FTHFS"/>
    <property type="match status" value="1"/>
</dbReference>
<evidence type="ECO:0000256" key="7">
    <source>
        <dbReference type="ARBA" id="ARBA00061363"/>
    </source>
</evidence>
<reference evidence="10" key="1">
    <citation type="submission" date="2016-10" db="EMBL/GenBank/DDBJ databases">
        <authorList>
            <person name="Varghese N."/>
            <person name="Submissions S."/>
        </authorList>
    </citation>
    <scope>NUCLEOTIDE SEQUENCE [LARGE SCALE GENOMIC DNA]</scope>
    <source>
        <strain evidence="10">DSM 100420</strain>
    </source>
</reference>
<organism evidence="9 10">
    <name type="scientific">Jannaschia faecimaris</name>
    <dbReference type="NCBI Taxonomy" id="1244108"/>
    <lineage>
        <taxon>Bacteria</taxon>
        <taxon>Pseudomonadati</taxon>
        <taxon>Pseudomonadota</taxon>
        <taxon>Alphaproteobacteria</taxon>
        <taxon>Rhodobacterales</taxon>
        <taxon>Roseobacteraceae</taxon>
        <taxon>Jannaschia</taxon>
    </lineage>
</organism>
<sequence>MTHKTDIEIARAAKKRPILEIGEKLGIGADDLLPYGHDKAKVSQSFINSTKGKPSGKLILVTAINPTPAGEGKTTTTVGLGDGLNAIGKKAMICIREASLGPNFGMKGGAAGGGYAQVVPMEEMNLHFTGDFHAITSAHSLLSAMIDNHIYWGNALEIDTRRVVWRRVVDMNDRALRQITASLGGVANGFPREAGFDITVASEVMACLCLATDLKDLERRLGDMIVAYTRERKPIFARDIKADGAMTVLLKDAMQPNLVQTLENNPAFVHGGPFANIAHGCNSVIATTTALKLVDYVVTEAGFGADLGAEKFMNIKCRKAGIAPDCVVLVATVRAMKMNGGVTKADLGAENVAAVNAGCANLGRHIGNIKSFGVPVVVAINHFTGDTEAEVQAVKDYVASQGAEAIVSRHWADGSAGSADLAARVAEIADSGVSNFSPLYPDEMPLFEKMETIAKRIYHADAVIADSKIRDQLKAWEDQGYGNLPVCMAKTQYSFSTDPTLRGAPTGHSVPVREVRLSAGAGFIVAVCGDIMTMPGLPRVPSAENIRLNDAGEVEGLF</sequence>
<dbReference type="PROSITE" id="PS00721">
    <property type="entry name" value="FTHFS_1"/>
    <property type="match status" value="1"/>
</dbReference>
<dbReference type="FunFam" id="3.10.410.10:FF:000001">
    <property type="entry name" value="Putative formate--tetrahydrofolate ligase"/>
    <property type="match status" value="1"/>
</dbReference>
<comment type="pathway">
    <text evidence="1 8">One-carbon metabolism; tetrahydrofolate interconversion.</text>
</comment>
<keyword evidence="5 8" id="KW-0067">ATP-binding</keyword>